<dbReference type="EMBL" id="QUTG01003371">
    <property type="protein sequence ID" value="RHY91839.1"/>
    <property type="molecule type" value="Genomic_DNA"/>
</dbReference>
<sequence>MQLFLLVIAHAGAMGHRGQAATRAALTGTYSWRNVTEDVALFVRQCLKCMCVGNGKVPRPLAYRVVDEVQEVPEASLARLRENAFI</sequence>
<evidence type="ECO:0000313" key="3">
    <source>
        <dbReference type="EMBL" id="RHY91839.1"/>
    </source>
</evidence>
<protein>
    <recommendedName>
        <fullName evidence="2">Integrase zinc-binding domain-containing protein</fullName>
    </recommendedName>
</protein>
<feature type="signal peptide" evidence="1">
    <location>
        <begin position="1"/>
        <end position="15"/>
    </location>
</feature>
<name>A0A418DAR2_APHAT</name>
<dbReference type="Gene3D" id="1.10.340.70">
    <property type="match status" value="1"/>
</dbReference>
<gene>
    <name evidence="3" type="ORF">DYB35_013400</name>
</gene>
<proteinExistence type="predicted"/>
<keyword evidence="1" id="KW-0732">Signal</keyword>
<evidence type="ECO:0000259" key="2">
    <source>
        <dbReference type="Pfam" id="PF17921"/>
    </source>
</evidence>
<dbReference type="Proteomes" id="UP000285712">
    <property type="component" value="Unassembled WGS sequence"/>
</dbReference>
<accession>A0A418DAR2</accession>
<dbReference type="AlphaFoldDB" id="A0A418DAR2"/>
<organism evidence="3 4">
    <name type="scientific">Aphanomyces astaci</name>
    <name type="common">Crayfish plague agent</name>
    <dbReference type="NCBI Taxonomy" id="112090"/>
    <lineage>
        <taxon>Eukaryota</taxon>
        <taxon>Sar</taxon>
        <taxon>Stramenopiles</taxon>
        <taxon>Oomycota</taxon>
        <taxon>Saprolegniomycetes</taxon>
        <taxon>Saprolegniales</taxon>
        <taxon>Verrucalvaceae</taxon>
        <taxon>Aphanomyces</taxon>
    </lineage>
</organism>
<comment type="caution">
    <text evidence="3">The sequence shown here is derived from an EMBL/GenBank/DDBJ whole genome shotgun (WGS) entry which is preliminary data.</text>
</comment>
<evidence type="ECO:0000256" key="1">
    <source>
        <dbReference type="SAM" id="SignalP"/>
    </source>
</evidence>
<evidence type="ECO:0000313" key="4">
    <source>
        <dbReference type="Proteomes" id="UP000285712"/>
    </source>
</evidence>
<reference evidence="3 4" key="1">
    <citation type="submission" date="2018-08" db="EMBL/GenBank/DDBJ databases">
        <title>Aphanomyces genome sequencing and annotation.</title>
        <authorList>
            <person name="Minardi D."/>
            <person name="Oidtmann B."/>
            <person name="Van Der Giezen M."/>
            <person name="Studholme D.J."/>
        </authorList>
    </citation>
    <scope>NUCLEOTIDE SEQUENCE [LARGE SCALE GENOMIC DNA]</scope>
    <source>
        <strain evidence="3 4">Sv</strain>
    </source>
</reference>
<feature type="domain" description="Integrase zinc-binding" evidence="2">
    <location>
        <begin position="9"/>
        <end position="50"/>
    </location>
</feature>
<feature type="chain" id="PRO_5018975389" description="Integrase zinc-binding domain-containing protein" evidence="1">
    <location>
        <begin position="16"/>
        <end position="86"/>
    </location>
</feature>
<dbReference type="InterPro" id="IPR041588">
    <property type="entry name" value="Integrase_H2C2"/>
</dbReference>
<dbReference type="Pfam" id="PF17921">
    <property type="entry name" value="Integrase_H2C2"/>
    <property type="match status" value="1"/>
</dbReference>